<proteinExistence type="predicted"/>
<evidence type="ECO:0000313" key="1">
    <source>
        <dbReference type="EMBL" id="KOG08097.1"/>
    </source>
</evidence>
<sequence length="149" mass="15797">MDGVEGCGDRGVVQGGGTSCGVFPVALSAEPDAQDVEQQGVQERRDGRVRVQVRCLRLGSQECHGRAQLRVTVRVGRQVDQIREAQQDRVSTGRVEFVGPAEHHGHRTAVSAPVDAGRDPGVVQLVVVGVAGSWSRQGFRAVGQGVPLP</sequence>
<accession>A0A0L8J2W0</accession>
<name>A0A0L8J2W0_STRVR</name>
<gene>
    <name evidence="1" type="ORF">ADK34_39500</name>
</gene>
<dbReference type="AlphaFoldDB" id="A0A0L8J2W0"/>
<dbReference type="EMBL" id="LGUP01000411">
    <property type="protein sequence ID" value="KOG08097.1"/>
    <property type="molecule type" value="Genomic_DNA"/>
</dbReference>
<protein>
    <submittedName>
        <fullName evidence="1">Uncharacterized protein</fullName>
    </submittedName>
</protein>
<comment type="caution">
    <text evidence="1">The sequence shown here is derived from an EMBL/GenBank/DDBJ whole genome shotgun (WGS) entry which is preliminary data.</text>
</comment>
<dbReference type="Proteomes" id="UP000037023">
    <property type="component" value="Unassembled WGS sequence"/>
</dbReference>
<organism evidence="1 2">
    <name type="scientific">Streptomyces viridochromogenes</name>
    <dbReference type="NCBI Taxonomy" id="1938"/>
    <lineage>
        <taxon>Bacteria</taxon>
        <taxon>Bacillati</taxon>
        <taxon>Actinomycetota</taxon>
        <taxon>Actinomycetes</taxon>
        <taxon>Kitasatosporales</taxon>
        <taxon>Streptomycetaceae</taxon>
        <taxon>Streptomyces</taxon>
    </lineage>
</organism>
<evidence type="ECO:0000313" key="2">
    <source>
        <dbReference type="Proteomes" id="UP000037023"/>
    </source>
</evidence>
<reference evidence="1 2" key="1">
    <citation type="submission" date="2015-06" db="EMBL/GenBank/DDBJ databases">
        <authorList>
            <person name="Hoefler B.C."/>
            <person name="Straight P.D."/>
        </authorList>
    </citation>
    <scope>NUCLEOTIDE SEQUENCE [LARGE SCALE GENOMIC DNA]</scope>
    <source>
        <strain evidence="1 2">NRRL 3427</strain>
    </source>
</reference>